<keyword evidence="11" id="KW-1185">Reference proteome</keyword>
<keyword evidence="7" id="KW-0012">Acyltransferase</keyword>
<organism evidence="10 11">
    <name type="scientific">Rhizopus stolonifer</name>
    <name type="common">Rhizopus nigricans</name>
    <dbReference type="NCBI Taxonomy" id="4846"/>
    <lineage>
        <taxon>Eukaryota</taxon>
        <taxon>Fungi</taxon>
        <taxon>Fungi incertae sedis</taxon>
        <taxon>Mucoromycota</taxon>
        <taxon>Mucoromycotina</taxon>
        <taxon>Mucoromycetes</taxon>
        <taxon>Mucorales</taxon>
        <taxon>Mucorineae</taxon>
        <taxon>Rhizopodaceae</taxon>
        <taxon>Rhizopus</taxon>
    </lineage>
</organism>
<dbReference type="PROSITE" id="PS50263">
    <property type="entry name" value="CN_HYDROLASE"/>
    <property type="match status" value="1"/>
</dbReference>
<dbReference type="InterPro" id="IPR004563">
    <property type="entry name" value="Apolipo_AcylTrfase"/>
</dbReference>
<dbReference type="Pfam" id="PF00795">
    <property type="entry name" value="CN_hydrolase"/>
    <property type="match status" value="1"/>
</dbReference>
<keyword evidence="3" id="KW-0808">Transferase</keyword>
<dbReference type="STRING" id="4846.A0A367KW96"/>
<protein>
    <recommendedName>
        <fullName evidence="9">CN hydrolase domain-containing protein</fullName>
    </recommendedName>
</protein>
<dbReference type="GO" id="GO:0042158">
    <property type="term" value="P:lipoprotein biosynthetic process"/>
    <property type="evidence" value="ECO:0007669"/>
    <property type="project" value="InterPro"/>
</dbReference>
<dbReference type="EMBL" id="PJQM01000146">
    <property type="protein sequence ID" value="RCI06478.1"/>
    <property type="molecule type" value="Genomic_DNA"/>
</dbReference>
<dbReference type="Proteomes" id="UP000253551">
    <property type="component" value="Unassembled WGS sequence"/>
</dbReference>
<feature type="domain" description="CN hydrolase" evidence="9">
    <location>
        <begin position="164"/>
        <end position="392"/>
    </location>
</feature>
<keyword evidence="6 8" id="KW-0472">Membrane</keyword>
<reference evidence="10 11" key="1">
    <citation type="journal article" date="2018" name="G3 (Bethesda)">
        <title>Phylogenetic and Phylogenomic Definition of Rhizopus Species.</title>
        <authorList>
            <person name="Gryganskyi A.P."/>
            <person name="Golan J."/>
            <person name="Dolatabadi S."/>
            <person name="Mondo S."/>
            <person name="Robb S."/>
            <person name="Idnurm A."/>
            <person name="Muszewska A."/>
            <person name="Steczkiewicz K."/>
            <person name="Masonjones S."/>
            <person name="Liao H.L."/>
            <person name="Gajdeczka M.T."/>
            <person name="Anike F."/>
            <person name="Vuek A."/>
            <person name="Anishchenko I.M."/>
            <person name="Voigt K."/>
            <person name="de Hoog G.S."/>
            <person name="Smith M.E."/>
            <person name="Heitman J."/>
            <person name="Vilgalys R."/>
            <person name="Stajich J.E."/>
        </authorList>
    </citation>
    <scope>NUCLEOTIDE SEQUENCE [LARGE SCALE GENOMIC DNA]</scope>
    <source>
        <strain evidence="10 11">LSU 92-RS-03</strain>
    </source>
</reference>
<accession>A0A367KW96</accession>
<evidence type="ECO:0000256" key="7">
    <source>
        <dbReference type="ARBA" id="ARBA00023315"/>
    </source>
</evidence>
<dbReference type="Gene3D" id="3.60.110.10">
    <property type="entry name" value="Carbon-nitrogen hydrolase"/>
    <property type="match status" value="1"/>
</dbReference>
<evidence type="ECO:0000256" key="4">
    <source>
        <dbReference type="ARBA" id="ARBA00022692"/>
    </source>
</evidence>
<comment type="subcellular location">
    <subcellularLocation>
        <location evidence="1">Cell membrane</location>
        <topology evidence="1">Multi-pass membrane protein</topology>
    </subcellularLocation>
</comment>
<comment type="caution">
    <text evidence="10">The sequence shown here is derived from an EMBL/GenBank/DDBJ whole genome shotgun (WGS) entry which is preliminary data.</text>
</comment>
<evidence type="ECO:0000256" key="6">
    <source>
        <dbReference type="ARBA" id="ARBA00023136"/>
    </source>
</evidence>
<dbReference type="OrthoDB" id="2626014at2759"/>
<proteinExistence type="predicted"/>
<dbReference type="SUPFAM" id="SSF56317">
    <property type="entry name" value="Carbon-nitrogen hydrolase"/>
    <property type="match status" value="1"/>
</dbReference>
<keyword evidence="2" id="KW-1003">Cell membrane</keyword>
<name>A0A367KW96_RHIST</name>
<feature type="transmembrane region" description="Helical" evidence="8">
    <location>
        <begin position="133"/>
        <end position="154"/>
    </location>
</feature>
<evidence type="ECO:0000256" key="8">
    <source>
        <dbReference type="SAM" id="Phobius"/>
    </source>
</evidence>
<feature type="transmembrane region" description="Helical" evidence="8">
    <location>
        <begin position="35"/>
        <end position="54"/>
    </location>
</feature>
<evidence type="ECO:0000256" key="5">
    <source>
        <dbReference type="ARBA" id="ARBA00022989"/>
    </source>
</evidence>
<evidence type="ECO:0000313" key="11">
    <source>
        <dbReference type="Proteomes" id="UP000253551"/>
    </source>
</evidence>
<dbReference type="InterPro" id="IPR003010">
    <property type="entry name" value="C-N_Hydrolase"/>
</dbReference>
<evidence type="ECO:0000259" key="9">
    <source>
        <dbReference type="PROSITE" id="PS50263"/>
    </source>
</evidence>
<evidence type="ECO:0000256" key="1">
    <source>
        <dbReference type="ARBA" id="ARBA00004651"/>
    </source>
</evidence>
<dbReference type="PANTHER" id="PTHR38686">
    <property type="entry name" value="APOLIPOPROTEIN N-ACYLTRANSFERASE"/>
    <property type="match status" value="1"/>
</dbReference>
<dbReference type="GO" id="GO:0016410">
    <property type="term" value="F:N-acyltransferase activity"/>
    <property type="evidence" value="ECO:0007669"/>
    <property type="project" value="InterPro"/>
</dbReference>
<feature type="transmembrane region" description="Helical" evidence="8">
    <location>
        <begin position="6"/>
        <end position="23"/>
    </location>
</feature>
<sequence>MTPYSHSIVCSFLIHINLLLTLFTEQFVLKHARNTLVRVLFFPLMYAGIWQLIYRFGGLGDFPSWTTHVVIWADFAQIASWGGRSLIDFVVALFGACLLELLPSKKTIREEVDEFAGEEEELPERVLHPWKAFLIHPMTLFCVLLAILLSYGGARVNIHAKSFYQVGYPDYIPQKQPVGCVIGSEELELQLQHDIWFNMTESLIESGAKLVLWSELTAAVKNEKEEDALIERARKVARERQVYLGITYALGDPTTANKLVFITKTGDIGINYNKAHPVPSVEPQSAGPEELQYVDTEDFGRVGGAICFDFSFPHFIQQASKQKVDLVLQPRPFGTYHENGNVLRTVENGFTRLRCSSQSISGVTEPTLNSVFTQRVASLNREKYIFYLPLQKHVKTLYRYIGDAFGYICLIISVSTVAMTFRKIQRERQVSLD</sequence>
<dbReference type="InterPro" id="IPR036526">
    <property type="entry name" value="C-N_Hydrolase_sf"/>
</dbReference>
<keyword evidence="5 8" id="KW-1133">Transmembrane helix</keyword>
<evidence type="ECO:0000313" key="10">
    <source>
        <dbReference type="EMBL" id="RCI06478.1"/>
    </source>
</evidence>
<dbReference type="AlphaFoldDB" id="A0A367KW96"/>
<evidence type="ECO:0000256" key="3">
    <source>
        <dbReference type="ARBA" id="ARBA00022679"/>
    </source>
</evidence>
<dbReference type="PANTHER" id="PTHR38686:SF1">
    <property type="entry name" value="APOLIPOPROTEIN N-ACYLTRANSFERASE"/>
    <property type="match status" value="1"/>
</dbReference>
<gene>
    <name evidence="10" type="ORF">CU098_013744</name>
</gene>
<dbReference type="GO" id="GO:0005886">
    <property type="term" value="C:plasma membrane"/>
    <property type="evidence" value="ECO:0007669"/>
    <property type="project" value="UniProtKB-SubCell"/>
</dbReference>
<feature type="transmembrane region" description="Helical" evidence="8">
    <location>
        <begin position="404"/>
        <end position="421"/>
    </location>
</feature>
<keyword evidence="4 8" id="KW-0812">Transmembrane</keyword>
<evidence type="ECO:0000256" key="2">
    <source>
        <dbReference type="ARBA" id="ARBA00022475"/>
    </source>
</evidence>